<keyword evidence="3" id="KW-0963">Cytoplasm</keyword>
<evidence type="ECO:0000256" key="2">
    <source>
        <dbReference type="ARBA" id="ARBA00006181"/>
    </source>
</evidence>
<dbReference type="STRING" id="5217.A0A4V1M3L6"/>
<accession>A0A4V1M3L6</accession>
<proteinExistence type="inferred from homology"/>
<evidence type="ECO:0000256" key="4">
    <source>
        <dbReference type="ARBA" id="ARBA00022694"/>
    </source>
</evidence>
<evidence type="ECO:0000256" key="8">
    <source>
        <dbReference type="SAM" id="MobiDB-lite"/>
    </source>
</evidence>
<evidence type="ECO:0000256" key="6">
    <source>
        <dbReference type="ARBA" id="ARBA00022759"/>
    </source>
</evidence>
<dbReference type="GO" id="GO:0030677">
    <property type="term" value="C:ribonuclease P complex"/>
    <property type="evidence" value="ECO:0007669"/>
    <property type="project" value="InterPro"/>
</dbReference>
<dbReference type="EMBL" id="SDIL01000072">
    <property type="protein sequence ID" value="RXK37297.1"/>
    <property type="molecule type" value="Genomic_DNA"/>
</dbReference>
<dbReference type="GO" id="GO:0004519">
    <property type="term" value="F:endonuclease activity"/>
    <property type="evidence" value="ECO:0007669"/>
    <property type="project" value="UniProtKB-KW"/>
</dbReference>
<feature type="compositionally biased region" description="Basic and acidic residues" evidence="8">
    <location>
        <begin position="444"/>
        <end position="465"/>
    </location>
</feature>
<protein>
    <submittedName>
        <fullName evidence="9">Uncharacterized protein</fullName>
    </submittedName>
</protein>
<dbReference type="VEuPathDB" id="FungiDB:TREMEDRAFT_63752"/>
<dbReference type="GO" id="GO:0000172">
    <property type="term" value="C:ribonuclease MRP complex"/>
    <property type="evidence" value="ECO:0007669"/>
    <property type="project" value="InterPro"/>
</dbReference>
<dbReference type="HAMAP" id="MF_00754">
    <property type="entry name" value="RNase_P_1"/>
    <property type="match status" value="1"/>
</dbReference>
<evidence type="ECO:0000313" key="10">
    <source>
        <dbReference type="Proteomes" id="UP000289152"/>
    </source>
</evidence>
<comment type="similarity">
    <text evidence="2">Belongs to the eukaryotic/archaeal RNase P protein component 1 family.</text>
</comment>
<name>A0A4V1M3L6_TREME</name>
<evidence type="ECO:0000256" key="5">
    <source>
        <dbReference type="ARBA" id="ARBA00022722"/>
    </source>
</evidence>
<dbReference type="GO" id="GO:0033204">
    <property type="term" value="F:ribonuclease P RNA binding"/>
    <property type="evidence" value="ECO:0007669"/>
    <property type="project" value="InterPro"/>
</dbReference>
<evidence type="ECO:0000256" key="7">
    <source>
        <dbReference type="ARBA" id="ARBA00022801"/>
    </source>
</evidence>
<dbReference type="InterPro" id="IPR023534">
    <property type="entry name" value="Rof/RNase_P-like"/>
</dbReference>
<dbReference type="InterPro" id="IPR016848">
    <property type="entry name" value="RNase_P/MRP_Rpp29-subunit"/>
</dbReference>
<dbReference type="GO" id="GO:0005634">
    <property type="term" value="C:nucleus"/>
    <property type="evidence" value="ECO:0007669"/>
    <property type="project" value="UniProtKB-SubCell"/>
</dbReference>
<dbReference type="AlphaFoldDB" id="A0A4V1M3L6"/>
<evidence type="ECO:0000313" key="9">
    <source>
        <dbReference type="EMBL" id="RXK37297.1"/>
    </source>
</evidence>
<gene>
    <name evidence="9" type="ORF">M231_05439</name>
</gene>
<feature type="compositionally biased region" description="Polar residues" evidence="8">
    <location>
        <begin position="179"/>
        <end position="201"/>
    </location>
</feature>
<feature type="region of interest" description="Disordered" evidence="8">
    <location>
        <begin position="444"/>
        <end position="492"/>
    </location>
</feature>
<comment type="subcellular location">
    <subcellularLocation>
        <location evidence="1">Nucleus</location>
    </subcellularLocation>
</comment>
<dbReference type="GO" id="GO:0006364">
    <property type="term" value="P:rRNA processing"/>
    <property type="evidence" value="ECO:0007669"/>
    <property type="project" value="TreeGrafter"/>
</dbReference>
<dbReference type="GO" id="GO:0001682">
    <property type="term" value="P:tRNA 5'-leader removal"/>
    <property type="evidence" value="ECO:0007669"/>
    <property type="project" value="InterPro"/>
</dbReference>
<keyword evidence="7" id="KW-0378">Hydrolase</keyword>
<dbReference type="Gene3D" id="2.30.30.210">
    <property type="entry name" value="Ribonuclease P/MRP, subunit p29"/>
    <property type="match status" value="1"/>
</dbReference>
<keyword evidence="4" id="KW-0819">tRNA processing</keyword>
<evidence type="ECO:0000256" key="3">
    <source>
        <dbReference type="ARBA" id="ARBA00022490"/>
    </source>
</evidence>
<dbReference type="PANTHER" id="PTHR13348:SF0">
    <property type="entry name" value="RIBONUCLEASE P PROTEIN SUBUNIT P29"/>
    <property type="match status" value="1"/>
</dbReference>
<feature type="compositionally biased region" description="Basic residues" evidence="8">
    <location>
        <begin position="466"/>
        <end position="479"/>
    </location>
</feature>
<dbReference type="PANTHER" id="PTHR13348">
    <property type="entry name" value="RIBONUCLEASE P SUBUNIT P29"/>
    <property type="match status" value="1"/>
</dbReference>
<comment type="caution">
    <text evidence="9">The sequence shown here is derived from an EMBL/GenBank/DDBJ whole genome shotgun (WGS) entry which is preliminary data.</text>
</comment>
<keyword evidence="6" id="KW-0255">Endonuclease</keyword>
<keyword evidence="5" id="KW-0540">Nuclease</keyword>
<dbReference type="InParanoid" id="A0A4V1M3L6"/>
<dbReference type="OrthoDB" id="124041at2759"/>
<dbReference type="InterPro" id="IPR036980">
    <property type="entry name" value="RNase_P/MRP_Rpp29_sf"/>
</dbReference>
<feature type="compositionally biased region" description="Low complexity" evidence="8">
    <location>
        <begin position="142"/>
        <end position="160"/>
    </location>
</feature>
<reference evidence="9 10" key="1">
    <citation type="submission" date="2016-06" db="EMBL/GenBank/DDBJ databases">
        <title>Evolution of pathogenesis and genome organization in the Tremellales.</title>
        <authorList>
            <person name="Cuomo C."/>
            <person name="Litvintseva A."/>
            <person name="Heitman J."/>
            <person name="Chen Y."/>
            <person name="Sun S."/>
            <person name="Springer D."/>
            <person name="Dromer F."/>
            <person name="Young S."/>
            <person name="Zeng Q."/>
            <person name="Chapman S."/>
            <person name="Gujja S."/>
            <person name="Saif S."/>
            <person name="Birren B."/>
        </authorList>
    </citation>
    <scope>NUCLEOTIDE SEQUENCE [LARGE SCALE GENOMIC DNA]</scope>
    <source>
        <strain evidence="9 10">ATCC 28783</strain>
    </source>
</reference>
<dbReference type="Pfam" id="PF01868">
    <property type="entry name" value="RNase_P-MRP_p29"/>
    <property type="match status" value="1"/>
</dbReference>
<organism evidence="9 10">
    <name type="scientific">Tremella mesenterica</name>
    <name type="common">Jelly fungus</name>
    <dbReference type="NCBI Taxonomy" id="5217"/>
    <lineage>
        <taxon>Eukaryota</taxon>
        <taxon>Fungi</taxon>
        <taxon>Dikarya</taxon>
        <taxon>Basidiomycota</taxon>
        <taxon>Agaricomycotina</taxon>
        <taxon>Tremellomycetes</taxon>
        <taxon>Tremellales</taxon>
        <taxon>Tremellaceae</taxon>
        <taxon>Tremella</taxon>
    </lineage>
</organism>
<keyword evidence="10" id="KW-1185">Reference proteome</keyword>
<dbReference type="SMART" id="SM00538">
    <property type="entry name" value="POP4"/>
    <property type="match status" value="1"/>
</dbReference>
<evidence type="ECO:0000256" key="1">
    <source>
        <dbReference type="ARBA" id="ARBA00004123"/>
    </source>
</evidence>
<sequence>MSTTQPTLDVYRSLSRQIKKHLAPYVPTDQPPSIPSLLGIDPISYSSRLAGKTLPLATTVSPIVSKSNVEFGKGSKLRVGQDKRKVMDGEKTEMGGIRRMKKRRGGIRKGREIPYEFLLPLHYMHTHYLISLFSLPPLPSTFSHPQPSSSSNVGPSTSIPPKHPASHPISFPSHLPNRPISTSTPNNSASSHNNTTPLKTSPSKEKNNPLPTGVSTETIQSKLVKADFTGAILLILSSRNPSLVGIKGIVIEETYGTFLLVPIDGKVRVVPKKGSMFRFEFPAYAPSPEHDFPTTTIKFQSETSSKQTISHPSSSSLILDERETSAMQHRMGNESTEQKKESAVAQGIEISVNGSVEQTEIPWEPKALYQPPEADTMELHLSNPNLPRIQIDILGDNFCHRSVDRAGRKFRPTQIPGSGWAEEHVRLPVEEGFGDLLRNLEREERDSGQVKSLSSDRRNGKERSKVKVVGRRKRDKSRRKDPPAWGKYEPFV</sequence>
<dbReference type="SUPFAM" id="SSF101744">
    <property type="entry name" value="Rof/RNase P subunit-like"/>
    <property type="match status" value="1"/>
</dbReference>
<dbReference type="InterPro" id="IPR002730">
    <property type="entry name" value="Rpp29/RNP1"/>
</dbReference>
<dbReference type="GO" id="GO:0016787">
    <property type="term" value="F:hydrolase activity"/>
    <property type="evidence" value="ECO:0007669"/>
    <property type="project" value="UniProtKB-KW"/>
</dbReference>
<dbReference type="Proteomes" id="UP000289152">
    <property type="component" value="Unassembled WGS sequence"/>
</dbReference>
<feature type="region of interest" description="Disordered" evidence="8">
    <location>
        <begin position="142"/>
        <end position="214"/>
    </location>
</feature>
<dbReference type="InterPro" id="IPR023538">
    <property type="entry name" value="RNP1"/>
</dbReference>